<dbReference type="SMART" id="SM00344">
    <property type="entry name" value="HTH_ASNC"/>
    <property type="match status" value="1"/>
</dbReference>
<evidence type="ECO:0000259" key="4">
    <source>
        <dbReference type="PROSITE" id="PS50956"/>
    </source>
</evidence>
<evidence type="ECO:0000313" key="5">
    <source>
        <dbReference type="EMBL" id="OUD11030.1"/>
    </source>
</evidence>
<dbReference type="InterPro" id="IPR011008">
    <property type="entry name" value="Dimeric_a/b-barrel"/>
</dbReference>
<keyword evidence="1" id="KW-0805">Transcription regulation</keyword>
<proteinExistence type="predicted"/>
<dbReference type="GO" id="GO:0005829">
    <property type="term" value="C:cytosol"/>
    <property type="evidence" value="ECO:0007669"/>
    <property type="project" value="TreeGrafter"/>
</dbReference>
<dbReference type="GO" id="GO:0043200">
    <property type="term" value="P:response to amino acid"/>
    <property type="evidence" value="ECO:0007669"/>
    <property type="project" value="TreeGrafter"/>
</dbReference>
<name>A0A251X2T5_9RHOB</name>
<dbReference type="InterPro" id="IPR036388">
    <property type="entry name" value="WH-like_DNA-bd_sf"/>
</dbReference>
<accession>A0A251X2T5</accession>
<dbReference type="Gene3D" id="1.10.10.10">
    <property type="entry name" value="Winged helix-like DNA-binding domain superfamily/Winged helix DNA-binding domain"/>
    <property type="match status" value="1"/>
</dbReference>
<keyword evidence="6" id="KW-1185">Reference proteome</keyword>
<dbReference type="EMBL" id="MSPP01000001">
    <property type="protein sequence ID" value="OUD11030.1"/>
    <property type="molecule type" value="Genomic_DNA"/>
</dbReference>
<dbReference type="GO" id="GO:0043565">
    <property type="term" value="F:sequence-specific DNA binding"/>
    <property type="evidence" value="ECO:0007669"/>
    <property type="project" value="InterPro"/>
</dbReference>
<dbReference type="Pfam" id="PF13404">
    <property type="entry name" value="HTH_AsnC-type"/>
    <property type="match status" value="1"/>
</dbReference>
<evidence type="ECO:0000256" key="1">
    <source>
        <dbReference type="ARBA" id="ARBA00023015"/>
    </source>
</evidence>
<dbReference type="InterPro" id="IPR019888">
    <property type="entry name" value="Tscrpt_reg_AsnC-like"/>
</dbReference>
<evidence type="ECO:0000313" key="6">
    <source>
        <dbReference type="Proteomes" id="UP000194664"/>
    </source>
</evidence>
<sequence>MTEIDDTDRALITELSRNARLPVAKLAVILGLARTTVQARIDRLERAGVIAGYTLRLSETAQRGLIRATVLLDIRPSAQGAIVSQLKKLRQVEMAHTTSGRFDLCCELRTETTLELDQTLDRIAEIDGVQSMETLIHLSTKIDRPT</sequence>
<dbReference type="PANTHER" id="PTHR30154:SF53">
    <property type="entry name" value="HTH-TYPE TRANSCRIPTIONAL REGULATOR LRPC"/>
    <property type="match status" value="1"/>
</dbReference>
<dbReference type="InterPro" id="IPR000485">
    <property type="entry name" value="AsnC-type_HTH_dom"/>
</dbReference>
<dbReference type="PRINTS" id="PR00033">
    <property type="entry name" value="HTHASNC"/>
</dbReference>
<protein>
    <submittedName>
        <fullName evidence="5">AsnC family transcriptional regulator</fullName>
    </submittedName>
</protein>
<comment type="caution">
    <text evidence="5">The sequence shown here is derived from an EMBL/GenBank/DDBJ whole genome shotgun (WGS) entry which is preliminary data.</text>
</comment>
<dbReference type="SUPFAM" id="SSF54909">
    <property type="entry name" value="Dimeric alpha+beta barrel"/>
    <property type="match status" value="1"/>
</dbReference>
<dbReference type="SUPFAM" id="SSF46785">
    <property type="entry name" value="Winged helix' DNA-binding domain"/>
    <property type="match status" value="1"/>
</dbReference>
<organism evidence="5 6">
    <name type="scientific">Marivivens niveibacter</name>
    <dbReference type="NCBI Taxonomy" id="1930667"/>
    <lineage>
        <taxon>Bacteria</taxon>
        <taxon>Pseudomonadati</taxon>
        <taxon>Pseudomonadota</taxon>
        <taxon>Alphaproteobacteria</taxon>
        <taxon>Rhodobacterales</taxon>
        <taxon>Paracoccaceae</taxon>
        <taxon>Marivivens group</taxon>
        <taxon>Marivivens</taxon>
    </lineage>
</organism>
<dbReference type="Proteomes" id="UP000194664">
    <property type="component" value="Unassembled WGS sequence"/>
</dbReference>
<dbReference type="InterPro" id="IPR019887">
    <property type="entry name" value="Tscrpt_reg_AsnC/Lrp_C"/>
</dbReference>
<keyword evidence="2" id="KW-0238">DNA-binding</keyword>
<evidence type="ECO:0000256" key="3">
    <source>
        <dbReference type="ARBA" id="ARBA00023163"/>
    </source>
</evidence>
<gene>
    <name evidence="5" type="ORF">BVC71_03385</name>
</gene>
<feature type="domain" description="HTH asnC-type" evidence="4">
    <location>
        <begin position="4"/>
        <end position="66"/>
    </location>
</feature>
<dbReference type="Pfam" id="PF01037">
    <property type="entry name" value="AsnC_trans_reg"/>
    <property type="match status" value="1"/>
</dbReference>
<reference evidence="5 6" key="1">
    <citation type="submission" date="2016-12" db="EMBL/GenBank/DDBJ databases">
        <title>The draft genome sequence of HSLHS2.</title>
        <authorList>
            <person name="Hu D."/>
            <person name="Wang L."/>
            <person name="Shao Z."/>
        </authorList>
    </citation>
    <scope>NUCLEOTIDE SEQUENCE [LARGE SCALE GENOMIC DNA]</scope>
    <source>
        <strain evidence="5">MCCC 1A06712</strain>
    </source>
</reference>
<keyword evidence="3" id="KW-0804">Transcription</keyword>
<dbReference type="AlphaFoldDB" id="A0A251X2T5"/>
<dbReference type="Gene3D" id="3.30.70.920">
    <property type="match status" value="1"/>
</dbReference>
<dbReference type="PANTHER" id="PTHR30154">
    <property type="entry name" value="LEUCINE-RESPONSIVE REGULATORY PROTEIN"/>
    <property type="match status" value="1"/>
</dbReference>
<dbReference type="InterPro" id="IPR036390">
    <property type="entry name" value="WH_DNA-bd_sf"/>
</dbReference>
<dbReference type="OrthoDB" id="9809462at2"/>
<dbReference type="PROSITE" id="PS50956">
    <property type="entry name" value="HTH_ASNC_2"/>
    <property type="match status" value="1"/>
</dbReference>
<evidence type="ECO:0000256" key="2">
    <source>
        <dbReference type="ARBA" id="ARBA00023125"/>
    </source>
</evidence>